<accession>A0AA90NHG2</accession>
<protein>
    <submittedName>
        <fullName evidence="2">AAA family ATPase</fullName>
    </submittedName>
</protein>
<dbReference type="GO" id="GO:0043138">
    <property type="term" value="F:3'-5' DNA helicase activity"/>
    <property type="evidence" value="ECO:0007669"/>
    <property type="project" value="TreeGrafter"/>
</dbReference>
<dbReference type="AlphaFoldDB" id="A0AA90NHG2"/>
<proteinExistence type="predicted"/>
<dbReference type="GO" id="GO:0000725">
    <property type="term" value="P:recombinational repair"/>
    <property type="evidence" value="ECO:0007669"/>
    <property type="project" value="TreeGrafter"/>
</dbReference>
<comment type="caution">
    <text evidence="2">The sequence shown here is derived from an EMBL/GenBank/DDBJ whole genome shotgun (WGS) entry which is preliminary data.</text>
</comment>
<evidence type="ECO:0000313" key="2">
    <source>
        <dbReference type="EMBL" id="MDP0398535.1"/>
    </source>
</evidence>
<reference evidence="2" key="1">
    <citation type="submission" date="2023-08" db="EMBL/GenBank/DDBJ databases">
        <title>The draft genome of Tsukamurella strandjordii strain 050030.</title>
        <authorList>
            <person name="Zhao F."/>
            <person name="Feng Y."/>
            <person name="Zong Z."/>
        </authorList>
    </citation>
    <scope>NUCLEOTIDE SEQUENCE</scope>
    <source>
        <strain evidence="2">050030</strain>
    </source>
</reference>
<dbReference type="Pfam" id="PF13538">
    <property type="entry name" value="UvrD_C_2"/>
    <property type="match status" value="1"/>
</dbReference>
<organism evidence="2 3">
    <name type="scientific">Tsukamurella strandjordii</name>
    <dbReference type="NCBI Taxonomy" id="147577"/>
    <lineage>
        <taxon>Bacteria</taxon>
        <taxon>Bacillati</taxon>
        <taxon>Actinomycetota</taxon>
        <taxon>Actinomycetes</taxon>
        <taxon>Mycobacteriales</taxon>
        <taxon>Tsukamurellaceae</taxon>
        <taxon>Tsukamurella</taxon>
    </lineage>
</organism>
<keyword evidence="3" id="KW-1185">Reference proteome</keyword>
<dbReference type="EMBL" id="JAUTIX010000003">
    <property type="protein sequence ID" value="MDP0398535.1"/>
    <property type="molecule type" value="Genomic_DNA"/>
</dbReference>
<dbReference type="SUPFAM" id="SSF52540">
    <property type="entry name" value="P-loop containing nucleoside triphosphate hydrolases"/>
    <property type="match status" value="1"/>
</dbReference>
<gene>
    <name evidence="2" type="ORF">Q7X28_11405</name>
</gene>
<dbReference type="RefSeq" id="WP_305111369.1">
    <property type="nucleotide sequence ID" value="NZ_JAUTIX010000003.1"/>
</dbReference>
<sequence>MTTMHTPTEQQAAIIQAVVQGEHVAVQALAGTGKTTTLGMIVQALAPRQVRYITFNARNAREVSHEFASMPNVRVSTGHALALRACRTDPTLEHWVQHAGTGRVPFNEEFETLGVDDFAHVLSRTPSTIPGRKWNQHPPKFSHRRRMLSLARKTVIEFCKSADDEVLEAHLPKDLDQDKDIRAQVLRAARRMWDLLSEGKAFTPNHAYYYKAWSLSNPLIGLPGDVIAYDEAQDAAPVLLKVLLAQRHRCQLVFVGDSYQMIYGFTGSVDGVARLSEIPGVTTLPLTTSYRFGPSIAASANGVLAKLGSAHELIGEGPEEGTFSTVDAVHGKPDAILCRANSQVLRHAMWQLRADRKVHSTLNPKALESLAKDVHRLQQGETESINDPILSGVDDLDSWLEAEAEDGNDDLRSRVRAILSVGIDQVLDLASRLVPADKADVVVSTVHKAKGGTWDHVVIDLPVADDDESRKLLYVARTRARVRSEQIRKAS</sequence>
<dbReference type="PANTHER" id="PTHR11070">
    <property type="entry name" value="UVRD / RECB / PCRA DNA HELICASE FAMILY MEMBER"/>
    <property type="match status" value="1"/>
</dbReference>
<name>A0AA90NHG2_9ACTN</name>
<dbReference type="PANTHER" id="PTHR11070:SF30">
    <property type="entry name" value="F-BOX DNA HELICASE 1"/>
    <property type="match status" value="1"/>
</dbReference>
<dbReference type="Gene3D" id="3.40.50.300">
    <property type="entry name" value="P-loop containing nucleotide triphosphate hydrolases"/>
    <property type="match status" value="2"/>
</dbReference>
<dbReference type="GO" id="GO:0005524">
    <property type="term" value="F:ATP binding"/>
    <property type="evidence" value="ECO:0007669"/>
    <property type="project" value="InterPro"/>
</dbReference>
<dbReference type="InterPro" id="IPR000212">
    <property type="entry name" value="DNA_helicase_UvrD/REP"/>
</dbReference>
<evidence type="ECO:0000259" key="1">
    <source>
        <dbReference type="Pfam" id="PF13538"/>
    </source>
</evidence>
<dbReference type="InterPro" id="IPR027417">
    <property type="entry name" value="P-loop_NTPase"/>
</dbReference>
<dbReference type="InterPro" id="IPR027785">
    <property type="entry name" value="UvrD-like_helicase_C"/>
</dbReference>
<evidence type="ECO:0000313" key="3">
    <source>
        <dbReference type="Proteomes" id="UP001178281"/>
    </source>
</evidence>
<dbReference type="GO" id="GO:0003677">
    <property type="term" value="F:DNA binding"/>
    <property type="evidence" value="ECO:0007669"/>
    <property type="project" value="InterPro"/>
</dbReference>
<dbReference type="Proteomes" id="UP001178281">
    <property type="component" value="Unassembled WGS sequence"/>
</dbReference>
<dbReference type="CDD" id="cd18809">
    <property type="entry name" value="SF1_C_RecD"/>
    <property type="match status" value="1"/>
</dbReference>
<dbReference type="Pfam" id="PF13245">
    <property type="entry name" value="AAA_19"/>
    <property type="match status" value="1"/>
</dbReference>
<feature type="domain" description="UvrD-like helicase C-terminal" evidence="1">
    <location>
        <begin position="441"/>
        <end position="481"/>
    </location>
</feature>